<dbReference type="RefSeq" id="WP_125750649.1">
    <property type="nucleotide sequence ID" value="NZ_JBHTON010000007.1"/>
</dbReference>
<feature type="transmembrane region" description="Helical" evidence="1">
    <location>
        <begin position="60"/>
        <end position="86"/>
    </location>
</feature>
<comment type="caution">
    <text evidence="4">The sequence shown here is derived from an EMBL/GenBank/DDBJ whole genome shotgun (WGS) entry which is preliminary data.</text>
</comment>
<evidence type="ECO:0000313" key="5">
    <source>
        <dbReference type="Proteomes" id="UP001597252"/>
    </source>
</evidence>
<keyword evidence="1" id="KW-0472">Membrane</keyword>
<dbReference type="EMBL" id="JBHTON010000007">
    <property type="protein sequence ID" value="MFD1484312.1"/>
    <property type="molecule type" value="Genomic_DNA"/>
</dbReference>
<dbReference type="Pfam" id="PF09922">
    <property type="entry name" value="LiaF-like_C"/>
    <property type="match status" value="1"/>
</dbReference>
<organism evidence="4 5">
    <name type="scientific">Lacticaseibacillus baoqingensis</name>
    <dbReference type="NCBI Taxonomy" id="2486013"/>
    <lineage>
        <taxon>Bacteria</taxon>
        <taxon>Bacillati</taxon>
        <taxon>Bacillota</taxon>
        <taxon>Bacilli</taxon>
        <taxon>Lactobacillales</taxon>
        <taxon>Lactobacillaceae</taxon>
        <taxon>Lacticaseibacillus</taxon>
    </lineage>
</organism>
<gene>
    <name evidence="4" type="primary">liaF</name>
    <name evidence="4" type="ORF">ACFQ5J_03580</name>
</gene>
<keyword evidence="5" id="KW-1185">Reference proteome</keyword>
<keyword evidence="1" id="KW-1133">Transmembrane helix</keyword>
<dbReference type="NCBIfam" id="NF040535">
    <property type="entry name" value="LiaF_C_term"/>
    <property type="match status" value="1"/>
</dbReference>
<dbReference type="InterPro" id="IPR047793">
    <property type="entry name" value="LiaF_C"/>
</dbReference>
<dbReference type="InterPro" id="IPR056066">
    <property type="entry name" value="DUF7649"/>
</dbReference>
<dbReference type="InterPro" id="IPR024425">
    <property type="entry name" value="LiaF-like_C"/>
</dbReference>
<dbReference type="Pfam" id="PF24661">
    <property type="entry name" value="DUF7649"/>
    <property type="match status" value="1"/>
</dbReference>
<accession>A0ABW4E304</accession>
<protein>
    <submittedName>
        <fullName evidence="4">Cell wall-active antibiotics response protein LiaF</fullName>
    </submittedName>
</protein>
<dbReference type="InterPro" id="IPR016975">
    <property type="entry name" value="Cell_wall_LiaF"/>
</dbReference>
<dbReference type="Proteomes" id="UP001597252">
    <property type="component" value="Unassembled WGS sequence"/>
</dbReference>
<sequence length="236" mass="26009">MTRRWQCFWLVEAALLLLLCYQIVTSPPLLVGVVSGVLALILGAHVHFWKTLWLTFGSLLIVISVFVNPTVWIMLFLAVLAGMHLFTGKSSRVGPWARKHFIAVTTREPGKKAGQQHHQPWFGDSTVGQTQFEWDDINMIVAAGDTIIDLGNTLLPKGDNTVVIRKGLGKTRVLVPVGVGIAIDHAAVIGTLSVNGQELPLRNEHITYYSDEYDTATRRIHLLTNVVVGDVEVLAV</sequence>
<reference evidence="5" key="1">
    <citation type="journal article" date="2019" name="Int. J. Syst. Evol. Microbiol.">
        <title>The Global Catalogue of Microorganisms (GCM) 10K type strain sequencing project: providing services to taxonomists for standard genome sequencing and annotation.</title>
        <authorList>
            <consortium name="The Broad Institute Genomics Platform"/>
            <consortium name="The Broad Institute Genome Sequencing Center for Infectious Disease"/>
            <person name="Wu L."/>
            <person name="Ma J."/>
        </authorList>
    </citation>
    <scope>NUCLEOTIDE SEQUENCE [LARGE SCALE GENOMIC DNA]</scope>
    <source>
        <strain evidence="5">CCM 8903</strain>
    </source>
</reference>
<evidence type="ECO:0000259" key="2">
    <source>
        <dbReference type="Pfam" id="PF09922"/>
    </source>
</evidence>
<feature type="domain" description="DUF7649" evidence="3">
    <location>
        <begin position="3"/>
        <end position="82"/>
    </location>
</feature>
<name>A0ABW4E304_9LACO</name>
<feature type="transmembrane region" description="Helical" evidence="1">
    <location>
        <begin position="30"/>
        <end position="48"/>
    </location>
</feature>
<feature type="transmembrane region" description="Helical" evidence="1">
    <location>
        <begin position="7"/>
        <end position="24"/>
    </location>
</feature>
<dbReference type="PIRSF" id="PIRSF031509">
    <property type="entry name" value="Cell_wall_LiaF/YvqF"/>
    <property type="match status" value="1"/>
</dbReference>
<evidence type="ECO:0000313" key="4">
    <source>
        <dbReference type="EMBL" id="MFD1484312.1"/>
    </source>
</evidence>
<proteinExistence type="predicted"/>
<evidence type="ECO:0000256" key="1">
    <source>
        <dbReference type="SAM" id="Phobius"/>
    </source>
</evidence>
<evidence type="ECO:0000259" key="3">
    <source>
        <dbReference type="Pfam" id="PF24661"/>
    </source>
</evidence>
<keyword evidence="1" id="KW-0812">Transmembrane</keyword>
<feature type="domain" description="Cell wall-active antibiotics response LiaF-like C-terminal" evidence="2">
    <location>
        <begin position="121"/>
        <end position="233"/>
    </location>
</feature>